<organism evidence="1 2">
    <name type="scientific">Pseudomonas mangiferae</name>
    <dbReference type="NCBI Taxonomy" id="2593654"/>
    <lineage>
        <taxon>Bacteria</taxon>
        <taxon>Pseudomonadati</taxon>
        <taxon>Pseudomonadota</taxon>
        <taxon>Gammaproteobacteria</taxon>
        <taxon>Pseudomonadales</taxon>
        <taxon>Pseudomonadaceae</taxon>
        <taxon>Pseudomonas</taxon>
    </lineage>
</organism>
<proteinExistence type="predicted"/>
<dbReference type="RefSeq" id="WP_143490048.1">
    <property type="nucleotide sequence ID" value="NZ_VJOY01000020.1"/>
</dbReference>
<reference evidence="1 2" key="1">
    <citation type="submission" date="2019-07" db="EMBL/GenBank/DDBJ databases">
        <title>Pseudomonas mangiferae sp. nov., isolated from bark of mango tree in Thailand.</title>
        <authorList>
            <person name="Srisuk N."/>
            <person name="Anurat P."/>
        </authorList>
    </citation>
    <scope>NUCLEOTIDE SEQUENCE [LARGE SCALE GENOMIC DNA]</scope>
    <source>
        <strain evidence="1 2">DMKU_BBB3-04</strain>
    </source>
</reference>
<dbReference type="AlphaFoldDB" id="A0A553GUG7"/>
<comment type="caution">
    <text evidence="1">The sequence shown here is derived from an EMBL/GenBank/DDBJ whole genome shotgun (WGS) entry which is preliminary data.</text>
</comment>
<dbReference type="Proteomes" id="UP000315235">
    <property type="component" value="Unassembled WGS sequence"/>
</dbReference>
<protein>
    <submittedName>
        <fullName evidence="1">Uncharacterized protein</fullName>
    </submittedName>
</protein>
<evidence type="ECO:0000313" key="1">
    <source>
        <dbReference type="EMBL" id="TRX73076.1"/>
    </source>
</evidence>
<dbReference type="OrthoDB" id="7066697at2"/>
<gene>
    <name evidence="1" type="ORF">FM069_19295</name>
</gene>
<accession>A0A553GUG7</accession>
<sequence length="126" mass="14851">MIQFNAHQLQQLAQAEQDTFVDKVQAHFLQTYIPDAREPWGDYTPPELRALIERGIARAKQYGFNSEEEWFDFLVCQMALGEGFECDPRYPWAAAILNDTQGLERSQRLYKAMIMQRHIDIREEVR</sequence>
<dbReference type="EMBL" id="VJOY01000020">
    <property type="protein sequence ID" value="TRX73076.1"/>
    <property type="molecule type" value="Genomic_DNA"/>
</dbReference>
<name>A0A553GUG7_9PSED</name>
<keyword evidence="2" id="KW-1185">Reference proteome</keyword>
<evidence type="ECO:0000313" key="2">
    <source>
        <dbReference type="Proteomes" id="UP000315235"/>
    </source>
</evidence>